<organism evidence="1 2">
    <name type="scientific">Candidatus Desulfosporosinus infrequens</name>
    <dbReference type="NCBI Taxonomy" id="2043169"/>
    <lineage>
        <taxon>Bacteria</taxon>
        <taxon>Bacillati</taxon>
        <taxon>Bacillota</taxon>
        <taxon>Clostridia</taxon>
        <taxon>Eubacteriales</taxon>
        <taxon>Desulfitobacteriaceae</taxon>
        <taxon>Desulfosporosinus</taxon>
    </lineage>
</organism>
<dbReference type="EMBL" id="OMOF01000660">
    <property type="protein sequence ID" value="SPF53685.1"/>
    <property type="molecule type" value="Genomic_DNA"/>
</dbReference>
<proteinExistence type="predicted"/>
<evidence type="ECO:0000313" key="2">
    <source>
        <dbReference type="Proteomes" id="UP000238916"/>
    </source>
</evidence>
<protein>
    <submittedName>
        <fullName evidence="1">Uncharacterized protein</fullName>
    </submittedName>
</protein>
<sequence length="70" mass="8451">MIQLDLFDYEIDYKKEFLELEHKFRKLELEMERSRKSQFAKIGACMKLYTELAHELQILKLNICKGKIVV</sequence>
<dbReference type="Proteomes" id="UP000238916">
    <property type="component" value="Unassembled WGS sequence"/>
</dbReference>
<name>A0A2U3LP31_9FIRM</name>
<accession>A0A2U3LP31</accession>
<gene>
    <name evidence="1" type="ORF">SBF1_6930003</name>
</gene>
<evidence type="ECO:0000313" key="1">
    <source>
        <dbReference type="EMBL" id="SPF53685.1"/>
    </source>
</evidence>
<dbReference type="AlphaFoldDB" id="A0A2U3LP31"/>
<reference evidence="2" key="1">
    <citation type="submission" date="2018-02" db="EMBL/GenBank/DDBJ databases">
        <authorList>
            <person name="Hausmann B."/>
        </authorList>
    </citation>
    <scope>NUCLEOTIDE SEQUENCE [LARGE SCALE GENOMIC DNA]</scope>
    <source>
        <strain evidence="2">Peat soil MAG SbF1</strain>
    </source>
</reference>